<dbReference type="InterPro" id="IPR006068">
    <property type="entry name" value="ATPase_P-typ_cation-transptr_C"/>
</dbReference>
<dbReference type="InterPro" id="IPR050510">
    <property type="entry name" value="Cation_transp_ATPase_P-type"/>
</dbReference>
<dbReference type="GO" id="GO:0036376">
    <property type="term" value="P:sodium ion export across plasma membrane"/>
    <property type="evidence" value="ECO:0007669"/>
    <property type="project" value="TreeGrafter"/>
</dbReference>
<evidence type="ECO:0000256" key="4">
    <source>
        <dbReference type="ARBA" id="ARBA00022692"/>
    </source>
</evidence>
<feature type="transmembrane region" description="Helical" evidence="11">
    <location>
        <begin position="66"/>
        <end position="99"/>
    </location>
</feature>
<feature type="transmembrane region" description="Helical" evidence="11">
    <location>
        <begin position="276"/>
        <end position="303"/>
    </location>
</feature>
<reference evidence="13" key="1">
    <citation type="journal article" date="2020" name="mSystems">
        <title>Genome- and Community-Level Interaction Insights into Carbon Utilization and Element Cycling Functions of Hydrothermarchaeota in Hydrothermal Sediment.</title>
        <authorList>
            <person name="Zhou Z."/>
            <person name="Liu Y."/>
            <person name="Xu W."/>
            <person name="Pan J."/>
            <person name="Luo Z.H."/>
            <person name="Li M."/>
        </authorList>
    </citation>
    <scope>NUCLEOTIDE SEQUENCE [LARGE SCALE GENOMIC DNA]</scope>
    <source>
        <strain evidence="13">SpSt-82</strain>
    </source>
</reference>
<keyword evidence="8" id="KW-1278">Translocase</keyword>
<dbReference type="FunFam" id="3.40.50.1000:FF:000028">
    <property type="entry name" value="Calcium-transporting P-type ATPase, putative"/>
    <property type="match status" value="1"/>
</dbReference>
<keyword evidence="9 11" id="KW-1133">Transmembrane helix</keyword>
<accession>A0A7V4TFJ2</accession>
<dbReference type="SUPFAM" id="SSF81665">
    <property type="entry name" value="Calcium ATPase, transmembrane domain M"/>
    <property type="match status" value="1"/>
</dbReference>
<dbReference type="PANTHER" id="PTHR43294:SF21">
    <property type="entry name" value="CATION TRANSPORTING ATPASE"/>
    <property type="match status" value="1"/>
</dbReference>
<dbReference type="PANTHER" id="PTHR43294">
    <property type="entry name" value="SODIUM/POTASSIUM-TRANSPORTING ATPASE SUBUNIT ALPHA"/>
    <property type="match status" value="1"/>
</dbReference>
<evidence type="ECO:0000256" key="1">
    <source>
        <dbReference type="ARBA" id="ARBA00004651"/>
    </source>
</evidence>
<sequence>MKEQTQGDNWHAIGVQEVLGRLKTSEKGLTTEEALRRLEEVGPNSLETEEGTNPLQLLVRQVRNPLIYLLIGAAILSLFIGHTIDAMVIAGVIVLNTLLGFIQEWRAEEALAALRRMASPHARVLRDGIPKEIDATGVVPGDVLILETGARVAADARLISAKELEVDESALTGESVPVAKKVGVLDPDTPLADRKNMVYMSTSVTGGRGLAVVVATGMRTEIGKIAAQVSATEREETPLQKRMHKLGIVIGVAGIVLAAFVFILGLLRSYKPAEMLMFSVAVAVSAIPEGLPAVISVTLALGVRRMASRNALIRRLPAVETLGSVTVVCSDKTGTITKNQMTVTRIWAGGRIYEFTGEGYTPEGEIRTEGGEKLEELPDDLKKLLEIGLFCNNAVLKKKEGQWVVEGNPSEGALIVAAMKAGLEKTAEKEERLSEIPFSSDAKYMATLHPDRESGGRVAYVKGAPERILEFCSHVLKDGQPVELDETLRKEIEGINEDFASKALRVMAGAYRKFGDKEKLERSDVEEGLVFVGLWGMIDPPREESIEAVRAAKEAGIRPVMITGDHAVTALAIAKQVGIVDNGKVITGKEIDEMENPVLARAALEYGVFARVTPFHKLKILKSLKEQGHIVAMTGDGVNDAPALKGADIGIAMGIAGTEVAKEASDMILMDDNFATIVKAVEEGRRIYDNLRRVVFFLLSTNLGEILTFMATLMLGLELPLTAVMVLWVNLVTDGVCTVPLGMEPGHKDILRRPPRDPKEFIIHRAVLLRMVLLTPVMAAGTLGLFWYARQNGSLDYARTVAFTVMAAFQWFQAFNARSTFSSIFSVGFFTNRWILLGIGIAVMLQVGAVHLPVGQMLFRTTSLSLGDWVSIMLVASTIWVADEIWKLLRLYGNPGKKIMFGKQ</sequence>
<dbReference type="GO" id="GO:0016887">
    <property type="term" value="F:ATP hydrolysis activity"/>
    <property type="evidence" value="ECO:0007669"/>
    <property type="project" value="InterPro"/>
</dbReference>
<evidence type="ECO:0000259" key="12">
    <source>
        <dbReference type="SMART" id="SM00831"/>
    </source>
</evidence>
<keyword evidence="5" id="KW-0479">Metal-binding</keyword>
<keyword evidence="3" id="KW-1003">Cell membrane</keyword>
<keyword evidence="10 11" id="KW-0472">Membrane</keyword>
<evidence type="ECO:0000256" key="2">
    <source>
        <dbReference type="ARBA" id="ARBA00005675"/>
    </source>
</evidence>
<dbReference type="PROSITE" id="PS00154">
    <property type="entry name" value="ATPASE_E1_E2"/>
    <property type="match status" value="1"/>
</dbReference>
<comment type="subcellular location">
    <subcellularLocation>
        <location evidence="1">Cell membrane</location>
        <topology evidence="1">Multi-pass membrane protein</topology>
    </subcellularLocation>
</comment>
<evidence type="ECO:0000313" key="13">
    <source>
        <dbReference type="EMBL" id="HGY38836.1"/>
    </source>
</evidence>
<feature type="domain" description="Cation-transporting P-type ATPase N-terminal" evidence="12">
    <location>
        <begin position="9"/>
        <end position="82"/>
    </location>
</feature>
<keyword evidence="7" id="KW-0067">ATP-binding</keyword>
<feature type="transmembrane region" description="Helical" evidence="11">
    <location>
        <begin position="721"/>
        <end position="741"/>
    </location>
</feature>
<dbReference type="PRINTS" id="PR00121">
    <property type="entry name" value="NAKATPASE"/>
</dbReference>
<dbReference type="NCBIfam" id="TIGR01494">
    <property type="entry name" value="ATPase_P-type"/>
    <property type="match status" value="3"/>
</dbReference>
<dbReference type="SFLD" id="SFLDF00027">
    <property type="entry name" value="p-type_atpase"/>
    <property type="match status" value="1"/>
</dbReference>
<dbReference type="InterPro" id="IPR023299">
    <property type="entry name" value="ATPase_P-typ_cyto_dom_N"/>
</dbReference>
<organism evidence="13">
    <name type="scientific">Candidatus Caldatribacterium saccharofermentans</name>
    <dbReference type="NCBI Taxonomy" id="1454753"/>
    <lineage>
        <taxon>Bacteria</taxon>
        <taxon>Pseudomonadati</taxon>
        <taxon>Atribacterota</taxon>
        <taxon>Atribacteria</taxon>
        <taxon>Atribacterales</taxon>
        <taxon>Candidatus Caldatribacteriaceae</taxon>
        <taxon>Candidatus Caldatribacterium</taxon>
    </lineage>
</organism>
<dbReference type="Gene3D" id="3.40.1110.10">
    <property type="entry name" value="Calcium-transporting ATPase, cytoplasmic domain N"/>
    <property type="match status" value="1"/>
</dbReference>
<dbReference type="GO" id="GO:0046872">
    <property type="term" value="F:metal ion binding"/>
    <property type="evidence" value="ECO:0007669"/>
    <property type="project" value="UniProtKB-KW"/>
</dbReference>
<feature type="transmembrane region" description="Helical" evidence="11">
    <location>
        <begin position="869"/>
        <end position="889"/>
    </location>
</feature>
<dbReference type="GO" id="GO:0005524">
    <property type="term" value="F:ATP binding"/>
    <property type="evidence" value="ECO:0007669"/>
    <property type="project" value="UniProtKB-KW"/>
</dbReference>
<dbReference type="GO" id="GO:1990573">
    <property type="term" value="P:potassium ion import across plasma membrane"/>
    <property type="evidence" value="ECO:0007669"/>
    <property type="project" value="TreeGrafter"/>
</dbReference>
<dbReference type="InterPro" id="IPR004014">
    <property type="entry name" value="ATPase_P-typ_cation-transptr_N"/>
</dbReference>
<dbReference type="SUPFAM" id="SSF81653">
    <property type="entry name" value="Calcium ATPase, transduction domain A"/>
    <property type="match status" value="1"/>
</dbReference>
<evidence type="ECO:0000256" key="5">
    <source>
        <dbReference type="ARBA" id="ARBA00022723"/>
    </source>
</evidence>
<dbReference type="InterPro" id="IPR008250">
    <property type="entry name" value="ATPase_P-typ_transduc_dom_A_sf"/>
</dbReference>
<feature type="transmembrane region" description="Helical" evidence="11">
    <location>
        <begin position="824"/>
        <end position="849"/>
    </location>
</feature>
<dbReference type="GO" id="GO:0005886">
    <property type="term" value="C:plasma membrane"/>
    <property type="evidence" value="ECO:0007669"/>
    <property type="project" value="UniProtKB-SubCell"/>
</dbReference>
<evidence type="ECO:0000256" key="8">
    <source>
        <dbReference type="ARBA" id="ARBA00022967"/>
    </source>
</evidence>
<dbReference type="SFLD" id="SFLDG00002">
    <property type="entry name" value="C1.7:_P-type_atpase_like"/>
    <property type="match status" value="1"/>
</dbReference>
<dbReference type="GO" id="GO:0005391">
    <property type="term" value="F:P-type sodium:potassium-exchanging transporter activity"/>
    <property type="evidence" value="ECO:0007669"/>
    <property type="project" value="TreeGrafter"/>
</dbReference>
<dbReference type="Gene3D" id="3.40.50.1000">
    <property type="entry name" value="HAD superfamily/HAD-like"/>
    <property type="match status" value="1"/>
</dbReference>
<dbReference type="Pfam" id="PF00689">
    <property type="entry name" value="Cation_ATPase_C"/>
    <property type="match status" value="1"/>
</dbReference>
<gene>
    <name evidence="13" type="ORF">ENW11_03370</name>
</gene>
<name>A0A7V4TFJ2_9BACT</name>
<dbReference type="EMBL" id="DTIY01000022">
    <property type="protein sequence ID" value="HGY38836.1"/>
    <property type="molecule type" value="Genomic_DNA"/>
</dbReference>
<dbReference type="InterPro" id="IPR018303">
    <property type="entry name" value="ATPase_P-typ_P_site"/>
</dbReference>
<keyword evidence="4 11" id="KW-0812">Transmembrane</keyword>
<dbReference type="Pfam" id="PF00122">
    <property type="entry name" value="E1-E2_ATPase"/>
    <property type="match status" value="1"/>
</dbReference>
<dbReference type="GO" id="GO:0006883">
    <property type="term" value="P:intracellular sodium ion homeostasis"/>
    <property type="evidence" value="ECO:0007669"/>
    <property type="project" value="TreeGrafter"/>
</dbReference>
<dbReference type="AlphaFoldDB" id="A0A7V4TFJ2"/>
<evidence type="ECO:0000256" key="10">
    <source>
        <dbReference type="ARBA" id="ARBA00023136"/>
    </source>
</evidence>
<dbReference type="SUPFAM" id="SSF56784">
    <property type="entry name" value="HAD-like"/>
    <property type="match status" value="1"/>
</dbReference>
<evidence type="ECO:0000256" key="3">
    <source>
        <dbReference type="ARBA" id="ARBA00022475"/>
    </source>
</evidence>
<protein>
    <submittedName>
        <fullName evidence="13">HAD family hydrolase</fullName>
    </submittedName>
</protein>
<feature type="transmembrane region" description="Helical" evidence="11">
    <location>
        <begin position="762"/>
        <end position="789"/>
    </location>
</feature>
<dbReference type="SUPFAM" id="SSF81660">
    <property type="entry name" value="Metal cation-transporting ATPase, ATP-binding domain N"/>
    <property type="match status" value="1"/>
</dbReference>
<evidence type="ECO:0000256" key="7">
    <source>
        <dbReference type="ARBA" id="ARBA00022840"/>
    </source>
</evidence>
<dbReference type="InterPro" id="IPR001757">
    <property type="entry name" value="P_typ_ATPase"/>
</dbReference>
<feature type="transmembrane region" description="Helical" evidence="11">
    <location>
        <begin position="246"/>
        <end position="270"/>
    </location>
</feature>
<dbReference type="InterPro" id="IPR059000">
    <property type="entry name" value="ATPase_P-type_domA"/>
</dbReference>
<evidence type="ECO:0000256" key="9">
    <source>
        <dbReference type="ARBA" id="ARBA00022989"/>
    </source>
</evidence>
<evidence type="ECO:0000256" key="11">
    <source>
        <dbReference type="SAM" id="Phobius"/>
    </source>
</evidence>
<comment type="similarity">
    <text evidence="2">Belongs to the cation transport ATPase (P-type) (TC 3.A.3) family. Type IIA subfamily.</text>
</comment>
<dbReference type="Gene3D" id="2.70.150.10">
    <property type="entry name" value="Calcium-transporting ATPase, cytoplasmic transduction domain A"/>
    <property type="match status" value="1"/>
</dbReference>
<dbReference type="GO" id="GO:0030007">
    <property type="term" value="P:intracellular potassium ion homeostasis"/>
    <property type="evidence" value="ECO:0007669"/>
    <property type="project" value="TreeGrafter"/>
</dbReference>
<dbReference type="Pfam" id="PF00690">
    <property type="entry name" value="Cation_ATPase_N"/>
    <property type="match status" value="1"/>
</dbReference>
<dbReference type="SMART" id="SM00831">
    <property type="entry name" value="Cation_ATPase_N"/>
    <property type="match status" value="1"/>
</dbReference>
<dbReference type="InterPro" id="IPR023298">
    <property type="entry name" value="ATPase_P-typ_TM_dom_sf"/>
</dbReference>
<keyword evidence="13" id="KW-0378">Hydrolase</keyword>
<dbReference type="FunFam" id="2.70.150.10:FF:000016">
    <property type="entry name" value="Calcium-transporting P-type ATPase putative"/>
    <property type="match status" value="1"/>
</dbReference>
<dbReference type="PRINTS" id="PR00119">
    <property type="entry name" value="CATATPASE"/>
</dbReference>
<dbReference type="SFLD" id="SFLDS00003">
    <property type="entry name" value="Haloacid_Dehalogenase"/>
    <property type="match status" value="1"/>
</dbReference>
<dbReference type="InterPro" id="IPR036412">
    <property type="entry name" value="HAD-like_sf"/>
</dbReference>
<dbReference type="GO" id="GO:1902600">
    <property type="term" value="P:proton transmembrane transport"/>
    <property type="evidence" value="ECO:0007669"/>
    <property type="project" value="TreeGrafter"/>
</dbReference>
<dbReference type="InterPro" id="IPR023214">
    <property type="entry name" value="HAD_sf"/>
</dbReference>
<dbReference type="Gene3D" id="1.20.1110.10">
    <property type="entry name" value="Calcium-transporting ATPase, transmembrane domain"/>
    <property type="match status" value="1"/>
</dbReference>
<proteinExistence type="inferred from homology"/>
<dbReference type="Pfam" id="PF13246">
    <property type="entry name" value="Cation_ATPase"/>
    <property type="match status" value="1"/>
</dbReference>
<comment type="caution">
    <text evidence="13">The sequence shown here is derived from an EMBL/GenBank/DDBJ whole genome shotgun (WGS) entry which is preliminary data.</text>
</comment>
<feature type="transmembrane region" description="Helical" evidence="11">
    <location>
        <begin position="694"/>
        <end position="715"/>
    </location>
</feature>
<dbReference type="InterPro" id="IPR044492">
    <property type="entry name" value="P_typ_ATPase_HD_dom"/>
</dbReference>
<keyword evidence="6" id="KW-0547">Nucleotide-binding</keyword>
<evidence type="ECO:0000256" key="6">
    <source>
        <dbReference type="ARBA" id="ARBA00022741"/>
    </source>
</evidence>